<dbReference type="InterPro" id="IPR053238">
    <property type="entry name" value="RING-H2_zinc_finger"/>
</dbReference>
<keyword evidence="4 7" id="KW-0863">Zinc-finger</keyword>
<comment type="similarity">
    <text evidence="6">Belongs to the RING-type zinc finger family. ATL subfamily.</text>
</comment>
<name>A0A6V7PUT4_ANACO</name>
<dbReference type="GO" id="GO:0061630">
    <property type="term" value="F:ubiquitin protein ligase activity"/>
    <property type="evidence" value="ECO:0007669"/>
    <property type="project" value="UniProtKB-EC"/>
</dbReference>
<comment type="catalytic activity">
    <reaction evidence="1">
        <text>S-ubiquitinyl-[E2 ubiquitin-conjugating enzyme]-L-cysteine + [acceptor protein]-L-lysine = [E2 ubiquitin-conjugating enzyme]-L-cysteine + N(6)-ubiquitinyl-[acceptor protein]-L-lysine.</text>
        <dbReference type="EC" id="2.3.2.27"/>
    </reaction>
</comment>
<organism evidence="10">
    <name type="scientific">Ananas comosus var. bracteatus</name>
    <name type="common">red pineapple</name>
    <dbReference type="NCBI Taxonomy" id="296719"/>
    <lineage>
        <taxon>Eukaryota</taxon>
        <taxon>Viridiplantae</taxon>
        <taxon>Streptophyta</taxon>
        <taxon>Embryophyta</taxon>
        <taxon>Tracheophyta</taxon>
        <taxon>Spermatophyta</taxon>
        <taxon>Magnoliopsida</taxon>
        <taxon>Liliopsida</taxon>
        <taxon>Poales</taxon>
        <taxon>Bromeliaceae</taxon>
        <taxon>Bromelioideae</taxon>
        <taxon>Ananas</taxon>
    </lineage>
</organism>
<accession>A0A6V7PUT4</accession>
<dbReference type="SMART" id="SM00184">
    <property type="entry name" value="RING"/>
    <property type="match status" value="1"/>
</dbReference>
<dbReference type="PANTHER" id="PTHR14155">
    <property type="entry name" value="RING FINGER DOMAIN-CONTAINING"/>
    <property type="match status" value="1"/>
</dbReference>
<feature type="transmembrane region" description="Helical" evidence="8">
    <location>
        <begin position="36"/>
        <end position="58"/>
    </location>
</feature>
<dbReference type="CDD" id="cd16461">
    <property type="entry name" value="RING-H2_EL5-like"/>
    <property type="match status" value="1"/>
</dbReference>
<evidence type="ECO:0000313" key="10">
    <source>
        <dbReference type="EMBL" id="CAD1834346.1"/>
    </source>
</evidence>
<evidence type="ECO:0000256" key="1">
    <source>
        <dbReference type="ARBA" id="ARBA00000900"/>
    </source>
</evidence>
<dbReference type="InterPro" id="IPR001841">
    <property type="entry name" value="Znf_RING"/>
</dbReference>
<dbReference type="EMBL" id="LR862152">
    <property type="protein sequence ID" value="CAD1834346.1"/>
    <property type="molecule type" value="Genomic_DNA"/>
</dbReference>
<dbReference type="SUPFAM" id="SSF57850">
    <property type="entry name" value="RING/U-box"/>
    <property type="match status" value="1"/>
</dbReference>
<evidence type="ECO:0000256" key="5">
    <source>
        <dbReference type="ARBA" id="ARBA00022833"/>
    </source>
</evidence>
<dbReference type="EC" id="2.3.2.27" evidence="2"/>
<reference evidence="10" key="1">
    <citation type="submission" date="2020-07" db="EMBL/GenBank/DDBJ databases">
        <authorList>
            <person name="Lin J."/>
        </authorList>
    </citation>
    <scope>NUCLEOTIDE SEQUENCE</scope>
</reference>
<dbReference type="AlphaFoldDB" id="A0A6V7PUT4"/>
<evidence type="ECO:0000256" key="6">
    <source>
        <dbReference type="ARBA" id="ARBA00024209"/>
    </source>
</evidence>
<feature type="domain" description="RING-type" evidence="9">
    <location>
        <begin position="134"/>
        <end position="176"/>
    </location>
</feature>
<gene>
    <name evidence="10" type="ORF">CB5_LOCUS17557</name>
</gene>
<keyword evidence="8" id="KW-0812">Transmembrane</keyword>
<proteinExistence type="inferred from homology"/>
<keyword evidence="5" id="KW-0862">Zinc</keyword>
<keyword evidence="3" id="KW-0479">Metal-binding</keyword>
<evidence type="ECO:0000256" key="7">
    <source>
        <dbReference type="PROSITE-ProRule" id="PRU00175"/>
    </source>
</evidence>
<evidence type="ECO:0000259" key="9">
    <source>
        <dbReference type="PROSITE" id="PS50089"/>
    </source>
</evidence>
<dbReference type="Gene3D" id="3.30.40.10">
    <property type="entry name" value="Zinc/RING finger domain, C3HC4 (zinc finger)"/>
    <property type="match status" value="1"/>
</dbReference>
<evidence type="ECO:0000256" key="8">
    <source>
        <dbReference type="SAM" id="Phobius"/>
    </source>
</evidence>
<keyword evidence="8" id="KW-0472">Membrane</keyword>
<keyword evidence="8" id="KW-1133">Transmembrane helix</keyword>
<evidence type="ECO:0000256" key="2">
    <source>
        <dbReference type="ARBA" id="ARBA00012483"/>
    </source>
</evidence>
<dbReference type="GO" id="GO:0008270">
    <property type="term" value="F:zinc ion binding"/>
    <property type="evidence" value="ECO:0007669"/>
    <property type="project" value="UniProtKB-KW"/>
</dbReference>
<sequence>MSNANNVDLQAPADPYEWLASDETKRPTTYSLNIRILTTAILSLTFVLAFLLFLHLYIRYALRRTHRNHHRQSTTAIATTTTADTTTLRIGFAAAAANNNNNNNNEPAKRPGLDPSAIAALPSFSYAKREAVDCAVCLSAVEAGETVRRLPGCGHVFHVRCVDAWLETNSSCPVCRAGVEPPPPVSVSADVAVAGDAAVGGKEEAVGSVSARLSTSLRRMLSRERSGRGAAVAAAGEIAVEDLERQQ</sequence>
<dbReference type="InterPro" id="IPR013083">
    <property type="entry name" value="Znf_RING/FYVE/PHD"/>
</dbReference>
<evidence type="ECO:0000256" key="4">
    <source>
        <dbReference type="ARBA" id="ARBA00022771"/>
    </source>
</evidence>
<dbReference type="PANTHER" id="PTHR14155:SF610">
    <property type="entry name" value="OS01G0755700 PROTEIN"/>
    <property type="match status" value="1"/>
</dbReference>
<protein>
    <recommendedName>
        <fullName evidence="2">RING-type E3 ubiquitin transferase</fullName>
        <ecNumber evidence="2">2.3.2.27</ecNumber>
    </recommendedName>
</protein>
<dbReference type="Pfam" id="PF13639">
    <property type="entry name" value="zf-RING_2"/>
    <property type="match status" value="1"/>
</dbReference>
<dbReference type="PROSITE" id="PS50089">
    <property type="entry name" value="ZF_RING_2"/>
    <property type="match status" value="1"/>
</dbReference>
<evidence type="ECO:0000256" key="3">
    <source>
        <dbReference type="ARBA" id="ARBA00022723"/>
    </source>
</evidence>